<dbReference type="InterPro" id="IPR050106">
    <property type="entry name" value="HistidinolP_aminotransfase"/>
</dbReference>
<dbReference type="KEGG" id="nao:Y958_11315"/>
<dbReference type="HAMAP" id="MF_01023">
    <property type="entry name" value="HisC_aminotrans_2"/>
    <property type="match status" value="1"/>
</dbReference>
<dbReference type="EMBL" id="CP022110">
    <property type="protein sequence ID" value="ASG21352.1"/>
    <property type="molecule type" value="Genomic_DNA"/>
</dbReference>
<reference evidence="11 12" key="1">
    <citation type="submission" date="2017-06" db="EMBL/GenBank/DDBJ databases">
        <title>Complete genome sequence of Nitrospirillum amazonense strain CBAmC, an endophytic nitrogen-fixing and plant growth-promoting bacterium, isolated from sugarcane.</title>
        <authorList>
            <person name="Schwab S."/>
            <person name="dos Santos Teixeira K.R."/>
            <person name="Simoes Araujo J.L."/>
            <person name="Soares Vidal M."/>
            <person name="Borges de Freitas H.R."/>
            <person name="Rivello Crivelaro A.L."/>
            <person name="Bueno de Camargo Nunes A."/>
            <person name="dos Santos C.M."/>
            <person name="Palmeira da Silva Rosa D."/>
            <person name="da Silva Padilha D."/>
            <person name="da Silva E."/>
            <person name="Araujo Terra L."/>
            <person name="Soares Mendes V."/>
            <person name="Farinelli L."/>
            <person name="Magalhaes Cruz L."/>
            <person name="Baldani J.I."/>
        </authorList>
    </citation>
    <scope>NUCLEOTIDE SEQUENCE [LARGE SCALE GENOMIC DNA]</scope>
    <source>
        <strain evidence="11 12">CBAmC</strain>
    </source>
</reference>
<protein>
    <recommendedName>
        <fullName evidence="9">Histidinol-phosphate aminotransferase</fullName>
        <ecNumber evidence="9">2.6.1.9</ecNumber>
    </recommendedName>
    <alternativeName>
        <fullName evidence="9">Imidazole acetol-phosphate transaminase</fullName>
    </alternativeName>
</protein>
<keyword evidence="6 9" id="KW-0808">Transferase</keyword>
<proteinExistence type="inferred from homology"/>
<feature type="domain" description="Aminotransferase class I/classII large" evidence="10">
    <location>
        <begin position="29"/>
        <end position="356"/>
    </location>
</feature>
<organism evidence="11 12">
    <name type="scientific">Nitrospirillum viridazoti CBAmc</name>
    <dbReference type="NCBI Taxonomy" id="1441467"/>
    <lineage>
        <taxon>Bacteria</taxon>
        <taxon>Pseudomonadati</taxon>
        <taxon>Pseudomonadota</taxon>
        <taxon>Alphaproteobacteria</taxon>
        <taxon>Rhodospirillales</taxon>
        <taxon>Azospirillaceae</taxon>
        <taxon>Nitrospirillum</taxon>
        <taxon>Nitrospirillum viridazoti</taxon>
    </lineage>
</organism>
<dbReference type="RefSeq" id="WP_088872058.1">
    <property type="nucleotide sequence ID" value="NZ_CP022110.1"/>
</dbReference>
<evidence type="ECO:0000256" key="9">
    <source>
        <dbReference type="HAMAP-Rule" id="MF_01023"/>
    </source>
</evidence>
<evidence type="ECO:0000256" key="5">
    <source>
        <dbReference type="ARBA" id="ARBA00022576"/>
    </source>
</evidence>
<dbReference type="PANTHER" id="PTHR43643:SF3">
    <property type="entry name" value="HISTIDINOL-PHOSPHATE AMINOTRANSFERASE"/>
    <property type="match status" value="1"/>
</dbReference>
<dbReference type="InterPro" id="IPR005861">
    <property type="entry name" value="HisP_aminotrans"/>
</dbReference>
<feature type="modified residue" description="N6-(pyridoxal phosphate)lysine" evidence="9">
    <location>
        <position position="220"/>
    </location>
</feature>
<dbReference type="InterPro" id="IPR015422">
    <property type="entry name" value="PyrdxlP-dep_Trfase_small"/>
</dbReference>
<dbReference type="Proteomes" id="UP000197153">
    <property type="component" value="Chromosome 1"/>
</dbReference>
<evidence type="ECO:0000256" key="3">
    <source>
        <dbReference type="ARBA" id="ARBA00007970"/>
    </source>
</evidence>
<dbReference type="CDD" id="cd00609">
    <property type="entry name" value="AAT_like"/>
    <property type="match status" value="1"/>
</dbReference>
<evidence type="ECO:0000256" key="7">
    <source>
        <dbReference type="ARBA" id="ARBA00022898"/>
    </source>
</evidence>
<evidence type="ECO:0000256" key="6">
    <source>
        <dbReference type="ARBA" id="ARBA00022679"/>
    </source>
</evidence>
<dbReference type="GO" id="GO:0030170">
    <property type="term" value="F:pyridoxal phosphate binding"/>
    <property type="evidence" value="ECO:0007669"/>
    <property type="project" value="InterPro"/>
</dbReference>
<dbReference type="InterPro" id="IPR015421">
    <property type="entry name" value="PyrdxlP-dep_Trfase_major"/>
</dbReference>
<evidence type="ECO:0000259" key="10">
    <source>
        <dbReference type="Pfam" id="PF00155"/>
    </source>
</evidence>
<comment type="similarity">
    <text evidence="3 9">Belongs to the class-II pyridoxal-phosphate-dependent aminotransferase family. Histidinol-phosphate aminotransferase subfamily.</text>
</comment>
<dbReference type="NCBIfam" id="TIGR01141">
    <property type="entry name" value="hisC"/>
    <property type="match status" value="1"/>
</dbReference>
<dbReference type="AlphaFoldDB" id="A0A248JRI5"/>
<evidence type="ECO:0000313" key="12">
    <source>
        <dbReference type="Proteomes" id="UP000197153"/>
    </source>
</evidence>
<sequence>MSAPVPNPGILDIHAYVGGEAHAPGASRLIRLASNEGALGPSPKAVAAYAAVAGQIHRYPDGGSKALRAGLGRRFGLDAERIVCGNGSDDVLQLLTRAYAGAGDEVLHTVHGFAIYPISARFAGATPVAAPETNLKTDVDALLARVTPRTRVVFIANPNNPTGSYLNRDELRRLHAGLPENVLLVIDAAYAEYVDASDYTDGSDLVDEFSNVVMTRTFSKIFALGGLRLGWAYCPAAVADVLNRVRGPFNVASSAQAAGLAALEDVEFLEKSRRHNAQVREWFVGQVRELGLVVHPSVANFVLISFAEQKGDRANAEGARLLLKSRGILVRQVGSYGLPHCLRVTIGLEDEMREVVAGLADWVAGK</sequence>
<evidence type="ECO:0000256" key="2">
    <source>
        <dbReference type="ARBA" id="ARBA00005011"/>
    </source>
</evidence>
<comment type="catalytic activity">
    <reaction evidence="8 9">
        <text>L-histidinol phosphate + 2-oxoglutarate = 3-(imidazol-4-yl)-2-oxopropyl phosphate + L-glutamate</text>
        <dbReference type="Rhea" id="RHEA:23744"/>
        <dbReference type="ChEBI" id="CHEBI:16810"/>
        <dbReference type="ChEBI" id="CHEBI:29985"/>
        <dbReference type="ChEBI" id="CHEBI:57766"/>
        <dbReference type="ChEBI" id="CHEBI:57980"/>
        <dbReference type="EC" id="2.6.1.9"/>
    </reaction>
</comment>
<dbReference type="SUPFAM" id="SSF53383">
    <property type="entry name" value="PLP-dependent transferases"/>
    <property type="match status" value="1"/>
</dbReference>
<dbReference type="Gene3D" id="3.40.640.10">
    <property type="entry name" value="Type I PLP-dependent aspartate aminotransferase-like (Major domain)"/>
    <property type="match status" value="1"/>
</dbReference>
<accession>A0A248JRI5</accession>
<dbReference type="GO" id="GO:0000105">
    <property type="term" value="P:L-histidine biosynthetic process"/>
    <property type="evidence" value="ECO:0007669"/>
    <property type="project" value="UniProtKB-UniRule"/>
</dbReference>
<evidence type="ECO:0000256" key="1">
    <source>
        <dbReference type="ARBA" id="ARBA00001933"/>
    </source>
</evidence>
<evidence type="ECO:0000256" key="8">
    <source>
        <dbReference type="ARBA" id="ARBA00047481"/>
    </source>
</evidence>
<name>A0A248JRI5_9PROT</name>
<dbReference type="InterPro" id="IPR015424">
    <property type="entry name" value="PyrdxlP-dep_Trfase"/>
</dbReference>
<dbReference type="Gene3D" id="3.90.1150.10">
    <property type="entry name" value="Aspartate Aminotransferase, domain 1"/>
    <property type="match status" value="1"/>
</dbReference>
<keyword evidence="9" id="KW-0368">Histidine biosynthesis</keyword>
<dbReference type="Pfam" id="PF00155">
    <property type="entry name" value="Aminotran_1_2"/>
    <property type="match status" value="1"/>
</dbReference>
<dbReference type="EC" id="2.6.1.9" evidence="9"/>
<keyword evidence="7 9" id="KW-0663">Pyridoxal phosphate</keyword>
<keyword evidence="9" id="KW-0028">Amino-acid biosynthesis</keyword>
<dbReference type="PANTHER" id="PTHR43643">
    <property type="entry name" value="HISTIDINOL-PHOSPHATE AMINOTRANSFERASE 2"/>
    <property type="match status" value="1"/>
</dbReference>
<keyword evidence="12" id="KW-1185">Reference proteome</keyword>
<evidence type="ECO:0000313" key="11">
    <source>
        <dbReference type="EMBL" id="ASG21352.1"/>
    </source>
</evidence>
<gene>
    <name evidence="9" type="primary">hisC</name>
    <name evidence="11" type="ORF">Y958_11315</name>
</gene>
<dbReference type="GO" id="GO:0004400">
    <property type="term" value="F:histidinol-phosphate transaminase activity"/>
    <property type="evidence" value="ECO:0007669"/>
    <property type="project" value="UniProtKB-UniRule"/>
</dbReference>
<keyword evidence="5 9" id="KW-0032">Aminotransferase</keyword>
<dbReference type="UniPathway" id="UPA00031">
    <property type="reaction ID" value="UER00012"/>
</dbReference>
<dbReference type="InterPro" id="IPR004839">
    <property type="entry name" value="Aminotransferase_I/II_large"/>
</dbReference>
<comment type="subunit">
    <text evidence="4 9">Homodimer.</text>
</comment>
<comment type="cofactor">
    <cofactor evidence="1 9">
        <name>pyridoxal 5'-phosphate</name>
        <dbReference type="ChEBI" id="CHEBI:597326"/>
    </cofactor>
</comment>
<evidence type="ECO:0000256" key="4">
    <source>
        <dbReference type="ARBA" id="ARBA00011738"/>
    </source>
</evidence>
<comment type="pathway">
    <text evidence="2 9">Amino-acid biosynthesis; L-histidine biosynthesis; L-histidine from 5-phospho-alpha-D-ribose 1-diphosphate: step 7/9.</text>
</comment>